<feature type="transmembrane region" description="Helical" evidence="4">
    <location>
        <begin position="514"/>
        <end position="531"/>
    </location>
</feature>
<keyword evidence="2 4" id="KW-1133">Transmembrane helix</keyword>
<feature type="transmembrane region" description="Helical" evidence="4">
    <location>
        <begin position="451"/>
        <end position="468"/>
    </location>
</feature>
<evidence type="ECO:0000256" key="1">
    <source>
        <dbReference type="ARBA" id="ARBA00022692"/>
    </source>
</evidence>
<keyword evidence="3 4" id="KW-0472">Membrane</keyword>
<evidence type="ECO:0000256" key="4">
    <source>
        <dbReference type="SAM" id="Phobius"/>
    </source>
</evidence>
<dbReference type="InterPro" id="IPR007688">
    <property type="entry name" value="Conjugal_tfr_TrbL/VirB6"/>
</dbReference>
<reference evidence="5" key="1">
    <citation type="journal article" date="2021" name="Proc. Natl. Acad. Sci. U.S.A.">
        <title>A Catalog of Tens of Thousands of Viruses from Human Metagenomes Reveals Hidden Associations with Chronic Diseases.</title>
        <authorList>
            <person name="Tisza M.J."/>
            <person name="Buck C.B."/>
        </authorList>
    </citation>
    <scope>NUCLEOTIDE SEQUENCE</scope>
    <source>
        <strain evidence="5">CtHip2</strain>
    </source>
</reference>
<feature type="transmembrane region" description="Helical" evidence="4">
    <location>
        <begin position="134"/>
        <end position="157"/>
    </location>
</feature>
<feature type="transmembrane region" description="Helical" evidence="4">
    <location>
        <begin position="426"/>
        <end position="445"/>
    </location>
</feature>
<evidence type="ECO:0000256" key="3">
    <source>
        <dbReference type="ARBA" id="ARBA00023136"/>
    </source>
</evidence>
<evidence type="ECO:0000256" key="2">
    <source>
        <dbReference type="ARBA" id="ARBA00022989"/>
    </source>
</evidence>
<proteinExistence type="predicted"/>
<dbReference type="EMBL" id="BK032497">
    <property type="protein sequence ID" value="DAF42561.1"/>
    <property type="molecule type" value="Genomic_DNA"/>
</dbReference>
<organism evidence="5">
    <name type="scientific">Siphoviridae sp. ctHip2</name>
    <dbReference type="NCBI Taxonomy" id="2827830"/>
    <lineage>
        <taxon>Viruses</taxon>
        <taxon>Duplodnaviria</taxon>
        <taxon>Heunggongvirae</taxon>
        <taxon>Uroviricota</taxon>
        <taxon>Caudoviricetes</taxon>
    </lineage>
</organism>
<feature type="transmembrane region" description="Helical" evidence="4">
    <location>
        <begin position="7"/>
        <end position="33"/>
    </location>
</feature>
<protein>
    <submittedName>
        <fullName evidence="5">TrbL/VirB6 plasmid conjugal transfer protein</fullName>
    </submittedName>
</protein>
<feature type="transmembrane region" description="Helical" evidence="4">
    <location>
        <begin position="220"/>
        <end position="238"/>
    </location>
</feature>
<evidence type="ECO:0000313" key="5">
    <source>
        <dbReference type="EMBL" id="DAF42561.1"/>
    </source>
</evidence>
<feature type="transmembrane region" description="Helical" evidence="4">
    <location>
        <begin position="488"/>
        <end position="508"/>
    </location>
</feature>
<sequence>MIKHFKVTLLTSFASIFFVLSFLSMFNVSFAGFENGVGFSMEPNTVSLPAKDMINSNVGSRTYTIDELFSRSAGFAIPYGTLEEDNTWILGHPANKIVEEKNKNLSEAAKERLKKQGGGFFDGSIRLWGIPSSLAIMGSDIATSVAFLCANIISWLVKMLFDPPLVKALVELIGGTDTKAGLISNLGKNVFYPLSTLAFLTVAVYLIWEGLIKRKFRASFGALGWSLLAFALGVFTIVNGQLVAKAPTEINATIANCVLSAASGKSCLNSTGTNPKESTNSMCDADTSQSVSASEAASINAGRFSCIVNKAIVYDRWSEQQFGYSLDELWTVNPPDGYKVWPQDKLTGAPTDYCVNFYTADSPDQMSSATKFTANSKCNIALAFMASRTDADFGEKIGFPTITGTAAMDSQMWNAYSGNGRTSVPILLLVASFIIVATFVPVVVYALVYNITATILTVFAPIFLLIGIHPGRGRKIFLGWLESIVSNILKYMASCFLVIVMIFIYGAAFSKMNQAQVFVASVILGVTFVSYRKELVNLMGAVNMGGARVSNIAGEKLSKAGQKAKYMGMAAAGGAIGGTLAGINDARESGKLMSKDDKIAKYGKYKRWLNPGNYADTLNNARKAMSEGSKGAVQGLRAGTSMELKRGRGFIANAARQAGQVGNELAQERKEAAREIRENEAREQMNESMRKGYEHIAEEQRKDLQEREVTNSKQAASENLNITKLAQELNSAGLARAAQQMTEKNEILNSAETKEDVIRIEADIKEHKQISTELMTDIKKNGGDVITGADKFADKKVRDYEDRALAETQRLMEVSKGKPYEAEVNQLINERLNEITSKAESFTEDMRMIARENKGIDIEKVTATVKDLDNQFTKDYQSMQQEFESIVNSHK</sequence>
<name>A0A8S5RVB3_9CAUD</name>
<dbReference type="GO" id="GO:0030255">
    <property type="term" value="P:protein secretion by the type IV secretion system"/>
    <property type="evidence" value="ECO:0007669"/>
    <property type="project" value="InterPro"/>
</dbReference>
<feature type="transmembrane region" description="Helical" evidence="4">
    <location>
        <begin position="190"/>
        <end position="208"/>
    </location>
</feature>
<dbReference type="Pfam" id="PF04610">
    <property type="entry name" value="TrbL"/>
    <property type="match status" value="1"/>
</dbReference>
<keyword evidence="1 4" id="KW-0812">Transmembrane</keyword>
<accession>A0A8S5RVB3</accession>